<evidence type="ECO:0008006" key="4">
    <source>
        <dbReference type="Google" id="ProtNLM"/>
    </source>
</evidence>
<feature type="chain" id="PRO_5047351776" description="Glycoside hydrolase family 42 N-terminal domain-containing protein" evidence="1">
    <location>
        <begin position="22"/>
        <end position="1209"/>
    </location>
</feature>
<dbReference type="InterPro" id="IPR017853">
    <property type="entry name" value="GH"/>
</dbReference>
<keyword evidence="3" id="KW-1185">Reference proteome</keyword>
<name>A0ABY7GN40_9GAMM</name>
<proteinExistence type="predicted"/>
<evidence type="ECO:0000256" key="1">
    <source>
        <dbReference type="SAM" id="SignalP"/>
    </source>
</evidence>
<sequence length="1209" mass="134018">MKRLIAVNLVLLLAMHWPLSAKEVLTLPVSASAQWPVILLDLGQQAALAEDSATRIAMGEISSRQAVSSVEVADQEINVFHPGFADWSVAFRFRLKDPPQTKAYRFWARWRQGGEPDVCIQTFEIWAGPDAEHLRNSGTFALKPKGWQAAWIGGESLVALQAEDKVIEIRNSGAGQDVKVFDAFLLAPPWAALPVAASVDKPLLLLELGQSPLLAGLENNPAVQVFIGSASSGIGAESLLTETDEVQVFHQGFGDWRANFRFELEPSIPAGRYRFFARYKSGGEVSQVMQRFTLKAGANPEHLANRAELSSLNDTPWEYQWLEARDSLTLLPGDRWLEISNSGQADGAKVFDAFLLQTEAPAADWMSVEQAQLRNRFLALVKQNPAAKRYLYVLDGPGKNGDTLFAGLAARETEKHYENLSVAYLIGEPAETMAQQLNINSLPAAMISDANDTLLGIVSQPNSEAEVSRFLTDPENGGYMPAPLAVKADTPTPMKRGKPAAWLVGGLQDGLAGVSVAGLDGETILRPNPGQPYVSLKMQGGEMKTWQPAQTQNDGSVDILKAVPHAYGWSRGTGYALLYLHADQAQSIDLHLQQSGIKTQAWLDGNSLALDQDPKPPTVFLSAGERLKTVLKGLTPEGLLATALAEQQEPPRLAKLELAPGWHSLLLKLIMQHDAGQRFFFKALFTDEQGQAIEDMQTQLSDPSAELSVQQIAAQLRPLMFVDAPANLPHPGDAIKLRLDLRWHPILEQPRLPIPLPRFKSRLQLRLVDYSGKQIAQREITDLFPGQVEVDFGPIEAPGYYAVYASLFTEDGHLIMHYPADGFSVVRGSAEQKLRLQRKKLWNNDYYALADGDKSFSRAGDYFVWLQRMGIFNSYGGYPGFDQQYRSQWQQARQLGLQLFADSAGDSHWLNDKPEQGAEFIRAAAPYTRYFKASNEIDIRYEAEWQNLRDPKHWVERAKREYEQVHRVRPDGHYVGGSLVRPGEGEWFKQALQLGLDRYQDAWDVHAYPQKSPRFGDPLGNGALEDERGVLAAYASLGKKNSLPFWLGETGAKAMHGLTGRRWQAEQTAKMIAWVNSRNDYLGLAFCIAHEYDQAYGRLWDYSMGHKPGETALYTASALIDGLPYQAVDTADAAVQAGLFGTTLMIWRDDDKNTVWPLRLDPEQAWLVIDVVGSVHPLTLDASGHAGIAISASPVYVVTKAEYEKLTRF</sequence>
<dbReference type="RefSeq" id="WP_255186830.1">
    <property type="nucleotide sequence ID" value="NZ_CP113517.1"/>
</dbReference>
<dbReference type="Gene3D" id="3.20.20.80">
    <property type="entry name" value="Glycosidases"/>
    <property type="match status" value="1"/>
</dbReference>
<organism evidence="2 3">
    <name type="scientific">Methylomonas rapida</name>
    <dbReference type="NCBI Taxonomy" id="2963939"/>
    <lineage>
        <taxon>Bacteria</taxon>
        <taxon>Pseudomonadati</taxon>
        <taxon>Pseudomonadota</taxon>
        <taxon>Gammaproteobacteria</taxon>
        <taxon>Methylococcales</taxon>
        <taxon>Methylococcaceae</taxon>
        <taxon>Methylomonas</taxon>
    </lineage>
</organism>
<feature type="signal peptide" evidence="1">
    <location>
        <begin position="1"/>
        <end position="21"/>
    </location>
</feature>
<protein>
    <recommendedName>
        <fullName evidence="4">Glycoside hydrolase family 42 N-terminal domain-containing protein</fullName>
    </recommendedName>
</protein>
<dbReference type="EMBL" id="CP113517">
    <property type="protein sequence ID" value="WAR45923.1"/>
    <property type="molecule type" value="Genomic_DNA"/>
</dbReference>
<dbReference type="SUPFAM" id="SSF51445">
    <property type="entry name" value="(Trans)glycosidases"/>
    <property type="match status" value="1"/>
</dbReference>
<accession>A0ABY7GN40</accession>
<evidence type="ECO:0000313" key="2">
    <source>
        <dbReference type="EMBL" id="WAR45923.1"/>
    </source>
</evidence>
<evidence type="ECO:0000313" key="3">
    <source>
        <dbReference type="Proteomes" id="UP001162780"/>
    </source>
</evidence>
<keyword evidence="1" id="KW-0732">Signal</keyword>
<dbReference type="Proteomes" id="UP001162780">
    <property type="component" value="Chromosome"/>
</dbReference>
<gene>
    <name evidence="2" type="ORF">NM686_005240</name>
</gene>
<reference evidence="2" key="1">
    <citation type="submission" date="2022-11" db="EMBL/GenBank/DDBJ databases">
        <title>Methylomonas rapida sp. nov., Carotenoid-Producing Obligate Methanotrophs with High Growth Characteristics and Biotechnological Potential.</title>
        <authorList>
            <person name="Tikhonova E.N."/>
            <person name="Suleimanov R.Z."/>
            <person name="Miroshnikov K."/>
            <person name="Oshkin I.Y."/>
            <person name="Belova S.E."/>
            <person name="Danilova O.V."/>
            <person name="Ashikhmin A."/>
            <person name="Konopkin A."/>
            <person name="But S.Y."/>
            <person name="Khmelenina V.N."/>
            <person name="Kuznetsov N."/>
            <person name="Pimenov N.V."/>
            <person name="Dedysh S.N."/>
        </authorList>
    </citation>
    <scope>NUCLEOTIDE SEQUENCE</scope>
    <source>
        <strain evidence="2">MP1</strain>
    </source>
</reference>